<protein>
    <submittedName>
        <fullName evidence="1">Uncharacterized protein</fullName>
    </submittedName>
</protein>
<sequence length="197" mass="22206">MSNTVPDVASPAVRPYCVWYPDIATEDTYREMVRCYPDMRYHAGRASAVAGYKTLYDELNLLPDVSIAEEARDNGHTAIFDSIASQPVRYTVMDDYTRSVILQNPRSGACLNGDTAVRSSLRRQWSGAGDDDASKYFSVNSYPFHWFNIQEDFNVDTFHWPPPGSSALQDDEVNLLHQPLPRDLPPINKDILILMAA</sequence>
<dbReference type="AlphaFoldDB" id="A0A8H6MPI8"/>
<dbReference type="Proteomes" id="UP000654918">
    <property type="component" value="Unassembled WGS sequence"/>
</dbReference>
<gene>
    <name evidence="1" type="ORF">CPLU01_16058</name>
</gene>
<comment type="caution">
    <text evidence="1">The sequence shown here is derived from an EMBL/GenBank/DDBJ whole genome shotgun (WGS) entry which is preliminary data.</text>
</comment>
<evidence type="ECO:0000313" key="2">
    <source>
        <dbReference type="Proteomes" id="UP000654918"/>
    </source>
</evidence>
<accession>A0A8H6MPI8</accession>
<dbReference type="EMBL" id="WIGO01000814">
    <property type="protein sequence ID" value="KAF6804437.1"/>
    <property type="molecule type" value="Genomic_DNA"/>
</dbReference>
<proteinExistence type="predicted"/>
<evidence type="ECO:0000313" key="1">
    <source>
        <dbReference type="EMBL" id="KAF6804437.1"/>
    </source>
</evidence>
<reference evidence="1" key="1">
    <citation type="journal article" date="2020" name="Phytopathology">
        <title>Genome Sequence Resources of Colletotrichum truncatum, C. plurivorum, C. musicola, and C. sojae: Four Species Pathogenic to Soybean (Glycine max).</title>
        <authorList>
            <person name="Rogerio F."/>
            <person name="Boufleur T.R."/>
            <person name="Ciampi-Guillardi M."/>
            <person name="Sukno S.A."/>
            <person name="Thon M.R."/>
            <person name="Massola Junior N.S."/>
            <person name="Baroncelli R."/>
        </authorList>
    </citation>
    <scope>NUCLEOTIDE SEQUENCE</scope>
    <source>
        <strain evidence="1">LFN00145</strain>
    </source>
</reference>
<organism evidence="1 2">
    <name type="scientific">Colletotrichum plurivorum</name>
    <dbReference type="NCBI Taxonomy" id="2175906"/>
    <lineage>
        <taxon>Eukaryota</taxon>
        <taxon>Fungi</taxon>
        <taxon>Dikarya</taxon>
        <taxon>Ascomycota</taxon>
        <taxon>Pezizomycotina</taxon>
        <taxon>Sordariomycetes</taxon>
        <taxon>Hypocreomycetidae</taxon>
        <taxon>Glomerellales</taxon>
        <taxon>Glomerellaceae</taxon>
        <taxon>Colletotrichum</taxon>
        <taxon>Colletotrichum orchidearum species complex</taxon>
    </lineage>
</organism>
<keyword evidence="2" id="KW-1185">Reference proteome</keyword>
<name>A0A8H6MPI8_9PEZI</name>